<sequence>MPTKSPNLKDVAAWLLFRKITEFSILQHYDYRNGKSWADVHQAIRRTFREGHGRVECEVQSLGLRLPTIFKPKRRNIV</sequence>
<evidence type="ECO:0008006" key="3">
    <source>
        <dbReference type="Google" id="ProtNLM"/>
    </source>
</evidence>
<keyword evidence="2" id="KW-1185">Reference proteome</keyword>
<organism evidence="1 2">
    <name type="scientific">Cytobacillus spartinae</name>
    <dbReference type="NCBI Taxonomy" id="3299023"/>
    <lineage>
        <taxon>Bacteria</taxon>
        <taxon>Bacillati</taxon>
        <taxon>Bacillota</taxon>
        <taxon>Bacilli</taxon>
        <taxon>Bacillales</taxon>
        <taxon>Bacillaceae</taxon>
        <taxon>Cytobacillus</taxon>
    </lineage>
</organism>
<dbReference type="RefSeq" id="WP_389361018.1">
    <property type="nucleotide sequence ID" value="NZ_JBIACK010000004.1"/>
</dbReference>
<accession>A0ABW6KC43</accession>
<dbReference type="Proteomes" id="UP001601059">
    <property type="component" value="Unassembled WGS sequence"/>
</dbReference>
<evidence type="ECO:0000313" key="1">
    <source>
        <dbReference type="EMBL" id="MFE8701152.1"/>
    </source>
</evidence>
<dbReference type="EMBL" id="JBIACK010000004">
    <property type="protein sequence ID" value="MFE8701152.1"/>
    <property type="molecule type" value="Genomic_DNA"/>
</dbReference>
<gene>
    <name evidence="1" type="ORF">ACFYKX_11155</name>
</gene>
<proteinExistence type="predicted"/>
<evidence type="ECO:0000313" key="2">
    <source>
        <dbReference type="Proteomes" id="UP001601059"/>
    </source>
</evidence>
<comment type="caution">
    <text evidence="1">The sequence shown here is derived from an EMBL/GenBank/DDBJ whole genome shotgun (WGS) entry which is preliminary data.</text>
</comment>
<name>A0ABW6KC43_9BACI</name>
<reference evidence="1 2" key="1">
    <citation type="submission" date="2024-08" db="EMBL/GenBank/DDBJ databases">
        <title>Two novel Cytobacillus novel species.</title>
        <authorList>
            <person name="Liu G."/>
        </authorList>
    </citation>
    <scope>NUCLEOTIDE SEQUENCE [LARGE SCALE GENOMIC DNA]</scope>
    <source>
        <strain evidence="1 2">FJAT-54145</strain>
    </source>
</reference>
<protein>
    <recommendedName>
        <fullName evidence="3">Winged helix-turn helix domain-containing protein</fullName>
    </recommendedName>
</protein>